<evidence type="ECO:0000313" key="10">
    <source>
        <dbReference type="EMBL" id="SLM35475.1"/>
    </source>
</evidence>
<evidence type="ECO:0000256" key="1">
    <source>
        <dbReference type="ARBA" id="ARBA00004496"/>
    </source>
</evidence>
<dbReference type="InterPro" id="IPR036211">
    <property type="entry name" value="eIF4G_eIF4E-bd_sf"/>
</dbReference>
<evidence type="ECO:0000256" key="3">
    <source>
        <dbReference type="ARBA" id="ARBA00022490"/>
    </source>
</evidence>
<feature type="compositionally biased region" description="Basic and acidic residues" evidence="8">
    <location>
        <begin position="884"/>
        <end position="897"/>
    </location>
</feature>
<feature type="compositionally biased region" description="Basic and acidic residues" evidence="8">
    <location>
        <begin position="724"/>
        <end position="757"/>
    </location>
</feature>
<feature type="compositionally biased region" description="Polar residues" evidence="8">
    <location>
        <begin position="327"/>
        <end position="336"/>
    </location>
</feature>
<dbReference type="Proteomes" id="UP000192927">
    <property type="component" value="Unassembled WGS sequence"/>
</dbReference>
<keyword evidence="11" id="KW-1185">Reference proteome</keyword>
<feature type="compositionally biased region" description="Polar residues" evidence="8">
    <location>
        <begin position="898"/>
        <end position="907"/>
    </location>
</feature>
<dbReference type="FunFam" id="1.20.970.30:FF:000001">
    <property type="entry name" value="Eukaryotic translation initiation factor subunit eIF-4F, putative"/>
    <property type="match status" value="1"/>
</dbReference>
<feature type="compositionally biased region" description="Polar residues" evidence="8">
    <location>
        <begin position="172"/>
        <end position="192"/>
    </location>
</feature>
<feature type="compositionally biased region" description="Basic and acidic residues" evidence="8">
    <location>
        <begin position="1340"/>
        <end position="1353"/>
    </location>
</feature>
<feature type="compositionally biased region" description="Gly residues" evidence="8">
    <location>
        <begin position="278"/>
        <end position="297"/>
    </location>
</feature>
<evidence type="ECO:0000256" key="2">
    <source>
        <dbReference type="ARBA" id="ARBA00005775"/>
    </source>
</evidence>
<sequence>MTSISQPAVLPPQASGNASHAIAQAHATSTSASGKTSPQAAVPAPAPARSYANATKKPFSSSSASSNTTPPVAGAVAAPIQHGKSDSISPVNGKTSIPPAIPTLGGPAIANGNSATNSPAGVSDHSRQPSVTISAAGTSGYMINGGPVGGKPTGGNAIQFGSINAGGPPVAPQNTPQLNQSASSLPVNTPSNPRISSPQTSPSPIPQPPASGGRPPSSLQSQGNGLSFGSLGGEDANRQVRPGGIPQGPLAPGQQPGHLRRESAHSPHSDLSNPGMGPPSGRGGYPQQGARGRGGYGAQYSQQQMGYPPGASFRGSTNQSRGGGNMGSQYQSQQRPLASPFPNPPHQAARSPALANVNPATPHMGHIPMVSQQMHPQPYGGYPQHMGPPQAQFMPNFDPSYGYYATPYGMHHQMQFPPSSPRPPFHMVQGPQPPYVTGQYGGQQPQPMTRTSSAISTSDRPTSSMGQQSTPITTPAVSHPPAASRGTNSPAPKSANFQIPPRKSAGLVIKDPSGAIKTFEKQPESPARSTRSPAIASTTPTPPPRTPSHADTQHNRTDSKTVKSGEEIKNEMKDAIAKKIEADKAEEKRKKEEEEAKALKEKEEADAKILREKEEAEKKEREAEKARMEAEEAAKKDKADAEQARQADEAAARAKEAEEAAAKEKEEAAEKARKEQEEEEEFARIEEEMARKEAEAEERYQKKKQAEREEKARKEAEEAAMADEDMKKAEREAEALEEARLEKLKESEDNDTKERAELFAALKISDAPATPSDDVAPTAKTPVESGTATPVSETSMPPPLRATSGGKQKPAHLKLDAVKPVEPAQPSAALQSLRSARFLTSVNDVSYPAAIASPNPALNTAAPQGKFRYDKNFLLQFQSVFTEKPSESWVEKVKETVGDTSDSSSRPGSVRTPSMMGPRQQSRPSLPQAFTGMGTFAQPGGRTLAPGPATGKGYREPAGGVGRPQQQTMQNPLASFANRPGGFPVGMASNMTRTSSSTSLASHPQSPRSNTSQRGRGGGSRGGRVPRESDKDAKSMPLTVGVDLKPIVTTATGWKPRSVGVNATGAAGPAPGGAGHMAPDVVQRKVKSNLNKMTPNNFDKISDQILEIAGQSKDETDGRTLRQVIQLTFEKATDEAHWAQMYAEFCQRMLQSMSPEIKDENIRDKNGHVVVGGNLFRKYLLNRCQEEFERGWKMHLPDKPEGESKEEVMLSDEYYIAAAAKRRGLGLVRFIGELYKLGMLTERIMHECVKKLVDYEGIPDEAEVESLTSLLKTIGQNLDSTDKGRPLMDIYFGRINTMIDTEGLPSRLRFMLMDIVDLRKKRWESKQAIKGPVTLEEVRQQAVEAERQKEQQRQQDASSRRAGGGGGGGGGGRMPMGRGDARNFSGGGQYGMMPPPDYQKNLVGMDDLRRLGSKGGSRQVSSQGPMSFGPTSMFNARSSSGRAGKSSLGPGGIASRGEESGVSSRTGTPPSQREKREKEEKEASASANTFSALASLGNSTDPSSPPSSPPTAKSSNISERQQSKQADKGDSKDDDDDADAGAS</sequence>
<dbReference type="Gene3D" id="1.20.970.30">
    <property type="entry name" value="eIF4G, eIF4E-binding domain"/>
    <property type="match status" value="1"/>
</dbReference>
<feature type="compositionally biased region" description="Polar residues" evidence="8">
    <location>
        <begin position="26"/>
        <end position="37"/>
    </location>
</feature>
<evidence type="ECO:0000313" key="11">
    <source>
        <dbReference type="Proteomes" id="UP000192927"/>
    </source>
</evidence>
<comment type="similarity">
    <text evidence="2">Belongs to the eukaryotic initiation factor 4G family.</text>
</comment>
<dbReference type="GO" id="GO:0003743">
    <property type="term" value="F:translation initiation factor activity"/>
    <property type="evidence" value="ECO:0007669"/>
    <property type="project" value="UniProtKB-KW"/>
</dbReference>
<feature type="compositionally biased region" description="Basic and acidic residues" evidence="8">
    <location>
        <begin position="1472"/>
        <end position="1483"/>
    </location>
</feature>
<evidence type="ECO:0000256" key="6">
    <source>
        <dbReference type="ARBA" id="ARBA00022884"/>
    </source>
</evidence>
<evidence type="ECO:0000256" key="5">
    <source>
        <dbReference type="ARBA" id="ARBA00022553"/>
    </source>
</evidence>
<feature type="compositionally biased region" description="Polar residues" evidence="8">
    <location>
        <begin position="111"/>
        <end position="120"/>
    </location>
</feature>
<keyword evidence="6" id="KW-0694">RNA-binding</keyword>
<feature type="region of interest" description="Disordered" evidence="8">
    <location>
        <begin position="1340"/>
        <end position="1543"/>
    </location>
</feature>
<feature type="compositionally biased region" description="Polar residues" evidence="8">
    <location>
        <begin position="1511"/>
        <end position="1520"/>
    </location>
</feature>
<feature type="compositionally biased region" description="Basic and acidic residues" evidence="8">
    <location>
        <begin position="1025"/>
        <end position="1034"/>
    </location>
</feature>
<keyword evidence="4" id="KW-0396">Initiation factor</keyword>
<keyword evidence="3" id="KW-0963">Cytoplasm</keyword>
<feature type="compositionally biased region" description="Polar residues" evidence="8">
    <location>
        <begin position="485"/>
        <end position="497"/>
    </location>
</feature>
<feature type="compositionally biased region" description="Basic and acidic residues" evidence="8">
    <location>
        <begin position="1521"/>
        <end position="1531"/>
    </location>
</feature>
<feature type="compositionally biased region" description="Polar residues" evidence="8">
    <location>
        <begin position="989"/>
        <end position="1013"/>
    </location>
</feature>
<evidence type="ECO:0000256" key="7">
    <source>
        <dbReference type="ARBA" id="ARBA00022917"/>
    </source>
</evidence>
<feature type="compositionally biased region" description="Polar residues" evidence="8">
    <location>
        <begin position="784"/>
        <end position="795"/>
    </location>
</feature>
<dbReference type="Pfam" id="PF02854">
    <property type="entry name" value="MIF4G"/>
    <property type="match status" value="1"/>
</dbReference>
<feature type="compositionally biased region" description="Basic and acidic residues" evidence="8">
    <location>
        <begin position="551"/>
        <end position="717"/>
    </location>
</feature>
<feature type="compositionally biased region" description="Low complexity" evidence="8">
    <location>
        <begin position="525"/>
        <end position="539"/>
    </location>
</feature>
<dbReference type="GO" id="GO:0003729">
    <property type="term" value="F:mRNA binding"/>
    <property type="evidence" value="ECO:0007669"/>
    <property type="project" value="TreeGrafter"/>
</dbReference>
<dbReference type="FunFam" id="1.25.40.180:FF:000020">
    <property type="entry name" value="Eukaryotic translation initiation factor subunit"/>
    <property type="match status" value="1"/>
</dbReference>
<feature type="compositionally biased region" description="Polar residues" evidence="8">
    <location>
        <begin position="1461"/>
        <end position="1471"/>
    </location>
</feature>
<evidence type="ECO:0000259" key="9">
    <source>
        <dbReference type="SMART" id="SM00543"/>
    </source>
</evidence>
<feature type="compositionally biased region" description="Polar residues" evidence="8">
    <location>
        <begin position="128"/>
        <end position="137"/>
    </location>
</feature>
<proteinExistence type="inferred from homology"/>
<feature type="compositionally biased region" description="Low complexity" evidence="8">
    <location>
        <begin position="60"/>
        <end position="79"/>
    </location>
</feature>
<dbReference type="InterPro" id="IPR003890">
    <property type="entry name" value="MIF4G-like_typ-3"/>
</dbReference>
<reference evidence="11" key="1">
    <citation type="submission" date="2017-03" db="EMBL/GenBank/DDBJ databases">
        <authorList>
            <person name="Sharma R."/>
            <person name="Thines M."/>
        </authorList>
    </citation>
    <scope>NUCLEOTIDE SEQUENCE [LARGE SCALE GENOMIC DNA]</scope>
</reference>
<accession>A0A1W5CXL0</accession>
<dbReference type="GO" id="GO:0010494">
    <property type="term" value="C:cytoplasmic stress granule"/>
    <property type="evidence" value="ECO:0007669"/>
    <property type="project" value="UniProtKB-ARBA"/>
</dbReference>
<feature type="compositionally biased region" description="Basic and acidic residues" evidence="8">
    <location>
        <begin position="259"/>
        <end position="268"/>
    </location>
</feature>
<dbReference type="InterPro" id="IPR022745">
    <property type="entry name" value="eIF4G1_eIF4E-bd"/>
</dbReference>
<dbReference type="SMART" id="SM00543">
    <property type="entry name" value="MIF4G"/>
    <property type="match status" value="1"/>
</dbReference>
<keyword evidence="5" id="KW-0597">Phosphoprotein</keyword>
<keyword evidence="7" id="KW-0648">Protein biosynthesis</keyword>
<dbReference type="EMBL" id="FWEW01000731">
    <property type="protein sequence ID" value="SLM35475.1"/>
    <property type="molecule type" value="Genomic_DNA"/>
</dbReference>
<evidence type="ECO:0000256" key="4">
    <source>
        <dbReference type="ARBA" id="ARBA00022540"/>
    </source>
</evidence>
<dbReference type="Gene3D" id="1.25.40.180">
    <property type="match status" value="1"/>
</dbReference>
<dbReference type="SUPFAM" id="SSF101489">
    <property type="entry name" value="Eukaryotic initiation factor 4f subunit eIF4g, eIF4e-binding domain"/>
    <property type="match status" value="1"/>
</dbReference>
<feature type="compositionally biased region" description="Acidic residues" evidence="8">
    <location>
        <begin position="1532"/>
        <end position="1543"/>
    </location>
</feature>
<feature type="compositionally biased region" description="Polar residues" evidence="8">
    <location>
        <begin position="964"/>
        <end position="973"/>
    </location>
</feature>
<dbReference type="PANTHER" id="PTHR23253:SF9">
    <property type="entry name" value="EUKARYOTIC TRANSLATION INITIATION FACTOR 4 GAMMA 2"/>
    <property type="match status" value="1"/>
</dbReference>
<comment type="subcellular location">
    <subcellularLocation>
        <location evidence="1">Cytoplasm</location>
    </subcellularLocation>
</comment>
<feature type="compositionally biased region" description="Polar residues" evidence="8">
    <location>
        <begin position="442"/>
        <end position="476"/>
    </location>
</feature>
<feature type="compositionally biased region" description="Polar residues" evidence="8">
    <location>
        <begin position="1488"/>
        <end position="1501"/>
    </location>
</feature>
<protein>
    <submittedName>
        <fullName evidence="10">MIF4G-like, type 3</fullName>
    </submittedName>
</protein>
<feature type="compositionally biased region" description="Polar residues" evidence="8">
    <location>
        <begin position="86"/>
        <end position="95"/>
    </location>
</feature>
<dbReference type="InterPro" id="IPR016024">
    <property type="entry name" value="ARM-type_fold"/>
</dbReference>
<dbReference type="SUPFAM" id="SSF48371">
    <property type="entry name" value="ARM repeat"/>
    <property type="match status" value="1"/>
</dbReference>
<feature type="compositionally biased region" description="Polar residues" evidence="8">
    <location>
        <begin position="217"/>
        <end position="227"/>
    </location>
</feature>
<feature type="compositionally biased region" description="Low complexity" evidence="8">
    <location>
        <begin position="242"/>
        <end position="257"/>
    </location>
</feature>
<feature type="region of interest" description="Disordered" evidence="8">
    <location>
        <begin position="1"/>
        <end position="380"/>
    </location>
</feature>
<feature type="region of interest" description="Disordered" evidence="8">
    <location>
        <begin position="884"/>
        <end position="1037"/>
    </location>
</feature>
<name>A0A1W5CXL0_9LECA</name>
<dbReference type="PANTHER" id="PTHR23253">
    <property type="entry name" value="EUKARYOTIC TRANSLATION INITIATION FACTOR 4 GAMMA"/>
    <property type="match status" value="1"/>
</dbReference>
<feature type="compositionally biased region" description="Gly residues" evidence="8">
    <location>
        <begin position="1362"/>
        <end position="1374"/>
    </location>
</feature>
<feature type="compositionally biased region" description="Low complexity" evidence="8">
    <location>
        <begin position="1436"/>
        <end position="1447"/>
    </location>
</feature>
<feature type="compositionally biased region" description="Low complexity" evidence="8">
    <location>
        <begin position="298"/>
        <end position="307"/>
    </location>
</feature>
<feature type="region of interest" description="Disordered" evidence="8">
    <location>
        <begin position="437"/>
        <end position="829"/>
    </location>
</feature>
<feature type="domain" description="MIF4G" evidence="9">
    <location>
        <begin position="1083"/>
        <end position="1322"/>
    </location>
</feature>
<dbReference type="Pfam" id="PF12152">
    <property type="entry name" value="eIF_4G1"/>
    <property type="match status" value="1"/>
</dbReference>
<dbReference type="GO" id="GO:0016281">
    <property type="term" value="C:eukaryotic translation initiation factor 4F complex"/>
    <property type="evidence" value="ECO:0007669"/>
    <property type="project" value="TreeGrafter"/>
</dbReference>
<feature type="compositionally biased region" description="Polar residues" evidence="8">
    <location>
        <begin position="1416"/>
        <end position="1435"/>
    </location>
</feature>
<evidence type="ECO:0000256" key="8">
    <source>
        <dbReference type="SAM" id="MobiDB-lite"/>
    </source>
</evidence>
<organism evidence="10 11">
    <name type="scientific">Lasallia pustulata</name>
    <dbReference type="NCBI Taxonomy" id="136370"/>
    <lineage>
        <taxon>Eukaryota</taxon>
        <taxon>Fungi</taxon>
        <taxon>Dikarya</taxon>
        <taxon>Ascomycota</taxon>
        <taxon>Pezizomycotina</taxon>
        <taxon>Lecanoromycetes</taxon>
        <taxon>OSLEUM clade</taxon>
        <taxon>Umbilicariomycetidae</taxon>
        <taxon>Umbilicariales</taxon>
        <taxon>Umbilicariaceae</taxon>
        <taxon>Lasallia</taxon>
    </lineage>
</organism>